<gene>
    <name evidence="8" type="ORF">DAPK24_038220</name>
</gene>
<evidence type="ECO:0000256" key="3">
    <source>
        <dbReference type="ARBA" id="ARBA00022946"/>
    </source>
</evidence>
<evidence type="ECO:0000256" key="7">
    <source>
        <dbReference type="ARBA" id="ARBA00035140"/>
    </source>
</evidence>
<protein>
    <recommendedName>
        <fullName evidence="7">Small ribosomal subunit protein mS29</fullName>
    </recommendedName>
</protein>
<dbReference type="GO" id="GO:0005763">
    <property type="term" value="C:mitochondrial small ribosomal subunit"/>
    <property type="evidence" value="ECO:0007669"/>
    <property type="project" value="TreeGrafter"/>
</dbReference>
<name>A0AAV5R870_PICKL</name>
<dbReference type="EMBL" id="BTGB01000005">
    <property type="protein sequence ID" value="GMM47247.1"/>
    <property type="molecule type" value="Genomic_DNA"/>
</dbReference>
<evidence type="ECO:0000313" key="8">
    <source>
        <dbReference type="EMBL" id="GMM47247.1"/>
    </source>
</evidence>
<keyword evidence="5" id="KW-0496">Mitochondrion</keyword>
<dbReference type="Pfam" id="PF10236">
    <property type="entry name" value="DAP3"/>
    <property type="match status" value="1"/>
</dbReference>
<dbReference type="PANTHER" id="PTHR12810">
    <property type="entry name" value="MITOCHONDRIAL 28S RIBOSOMAL PROTEIN S29"/>
    <property type="match status" value="1"/>
</dbReference>
<evidence type="ECO:0000313" key="9">
    <source>
        <dbReference type="Proteomes" id="UP001378960"/>
    </source>
</evidence>
<keyword evidence="4 8" id="KW-0689">Ribosomal protein</keyword>
<sequence>MNFLMKSYMKDRIIKLTFYHKYLVYKPKGMLAFRSLSVQRAFSTSSINLAAAVARKSFNKKSSFDKSKNRKGSGNDKTFKATILTKNYKNSAKKIDELLIDNLPSINSENLDLIKNNFVKYPIDVIKKLHIAGSFKPDQFNELYSQPLTLFREIEDSKLIEIINNSKTNSSLTNRFIINGQSGLGKSTILSHFHSFALSKNENNAILFPISNADLLVDGSSDYKLNPETKKYDQPMYSKTFIQKFKNLNSDILSKIPLSNEIIPINSNFKPSNNKINGTLLDFVNYSLKASAIETNSTFAFKTILEELSKQTVLPVYLTIDNFSAFIQHPLTKYRNTDNDRIYFQDFTIADLLLKFVSGEKSFAKGAVMVATCGNHKLKSNGTLDVITGDKSIDEFAYSKLNNFDYKLANRLLLNNGIKKFELNKFSFDECKSLVHHLFKFSLVHNEYDLENQISLSNESIVYDKIATQKYLLSGNGNPRLLMNSCILSYA</sequence>
<organism evidence="8 9">
    <name type="scientific">Pichia kluyveri</name>
    <name type="common">Yeast</name>
    <dbReference type="NCBI Taxonomy" id="36015"/>
    <lineage>
        <taxon>Eukaryota</taxon>
        <taxon>Fungi</taxon>
        <taxon>Dikarya</taxon>
        <taxon>Ascomycota</taxon>
        <taxon>Saccharomycotina</taxon>
        <taxon>Pichiomycetes</taxon>
        <taxon>Pichiales</taxon>
        <taxon>Pichiaceae</taxon>
        <taxon>Pichia</taxon>
    </lineage>
</organism>
<dbReference type="Proteomes" id="UP001378960">
    <property type="component" value="Unassembled WGS sequence"/>
</dbReference>
<evidence type="ECO:0000256" key="6">
    <source>
        <dbReference type="ARBA" id="ARBA00023274"/>
    </source>
</evidence>
<keyword evidence="9" id="KW-1185">Reference proteome</keyword>
<keyword evidence="6" id="KW-0687">Ribonucleoprotein</keyword>
<dbReference type="InterPro" id="IPR019368">
    <property type="entry name" value="Ribosomal_mS29"/>
</dbReference>
<accession>A0AAV5R870</accession>
<proteinExistence type="inferred from homology"/>
<evidence type="ECO:0000256" key="4">
    <source>
        <dbReference type="ARBA" id="ARBA00022980"/>
    </source>
</evidence>
<reference evidence="8 9" key="1">
    <citation type="journal article" date="2023" name="Elife">
        <title>Identification of key yeast species and microbe-microbe interactions impacting larval growth of Drosophila in the wild.</title>
        <authorList>
            <person name="Mure A."/>
            <person name="Sugiura Y."/>
            <person name="Maeda R."/>
            <person name="Honda K."/>
            <person name="Sakurai N."/>
            <person name="Takahashi Y."/>
            <person name="Watada M."/>
            <person name="Katoh T."/>
            <person name="Gotoh A."/>
            <person name="Gotoh Y."/>
            <person name="Taniguchi I."/>
            <person name="Nakamura K."/>
            <person name="Hayashi T."/>
            <person name="Katayama T."/>
            <person name="Uemura T."/>
            <person name="Hattori Y."/>
        </authorList>
    </citation>
    <scope>NUCLEOTIDE SEQUENCE [LARGE SCALE GENOMIC DNA]</scope>
    <source>
        <strain evidence="8 9">PK-24</strain>
    </source>
</reference>
<comment type="similarity">
    <text evidence="2">Belongs to the mitochondrion-specific ribosomal protein mS29 family.</text>
</comment>
<evidence type="ECO:0000256" key="1">
    <source>
        <dbReference type="ARBA" id="ARBA00004173"/>
    </source>
</evidence>
<dbReference type="AlphaFoldDB" id="A0AAV5R870"/>
<keyword evidence="3" id="KW-0809">Transit peptide</keyword>
<comment type="caution">
    <text evidence="8">The sequence shown here is derived from an EMBL/GenBank/DDBJ whole genome shotgun (WGS) entry which is preliminary data.</text>
</comment>
<evidence type="ECO:0000256" key="2">
    <source>
        <dbReference type="ARBA" id="ARBA00009863"/>
    </source>
</evidence>
<dbReference type="GO" id="GO:0003735">
    <property type="term" value="F:structural constituent of ribosome"/>
    <property type="evidence" value="ECO:0007669"/>
    <property type="project" value="TreeGrafter"/>
</dbReference>
<comment type="subcellular location">
    <subcellularLocation>
        <location evidence="1">Mitochondrion</location>
    </subcellularLocation>
</comment>
<dbReference type="PANTHER" id="PTHR12810:SF0">
    <property type="entry name" value="SMALL RIBOSOMAL SUBUNIT PROTEIN MS29"/>
    <property type="match status" value="1"/>
</dbReference>
<evidence type="ECO:0000256" key="5">
    <source>
        <dbReference type="ARBA" id="ARBA00023128"/>
    </source>
</evidence>